<reference evidence="1 2" key="1">
    <citation type="submission" date="2015-11" db="EMBL/GenBank/DDBJ databases">
        <title>Genomic analysis of 38 Legionella species identifies large and diverse effector repertoires.</title>
        <authorList>
            <person name="Burstein D."/>
            <person name="Amaro F."/>
            <person name="Zusman T."/>
            <person name="Lifshitz Z."/>
            <person name="Cohen O."/>
            <person name="Gilbert J.A."/>
            <person name="Pupko T."/>
            <person name="Shuman H.A."/>
            <person name="Segal G."/>
        </authorList>
    </citation>
    <scope>NUCLEOTIDE SEQUENCE [LARGE SCALE GENOMIC DNA]</scope>
    <source>
        <strain evidence="1 2">SE-32A-C8</strain>
    </source>
</reference>
<comment type="caution">
    <text evidence="1">The sequence shown here is derived from an EMBL/GenBank/DDBJ whole genome shotgun (WGS) entry which is preliminary data.</text>
</comment>
<gene>
    <name evidence="1" type="ORF">Lery_2682</name>
</gene>
<name>A0A0W0TG20_LEGER</name>
<dbReference type="InterPro" id="IPR036691">
    <property type="entry name" value="Endo/exonu/phosph_ase_sf"/>
</dbReference>
<dbReference type="Gene3D" id="3.60.10.10">
    <property type="entry name" value="Endonuclease/exonuclease/phosphatase"/>
    <property type="match status" value="1"/>
</dbReference>
<sequence length="615" mass="69236">MLTFKALTANCGNGTPGEAATQNIQAAVQDADITFIFCQEADFGKTKDELQANLPGNLTITPIHQMVTHTKGKTQLHKRTGIMILAIHSQEVMIKKNEEDQLRIRRGARISGSAYNKGGVFSHVTVEKNNEQFILNLTSAHLDSSKEETRALDWANIHQAQRVSATNYQQLCQRLPDTVVSGFDANTRNQLQGNEKSINSWNEGHRIPAMQSLVMAPLGNHRESRESTYKTSLENVLDVPDKKRPRYAKGGMLDLVCYNFPDTAREQAESKTFAIEEASFFEPVAESESRDHAIIGSHAVKLKKSSDFDKVRHYIGCALALAAPELAAHVLSESFQDTDDNQRYLFELHQLYLSPEGLLQKKLYDHAANLKFLNGELQKNASPEDVAAITMHLFPEKPWFSFPNRHIPLQLSDLVAHSQFLTHWSELDSLEQFCLVNGFSVQEKMLMIIVLYNARNALKQATTEAQQALIVQQTEKLIQAIQILCDYKEHLDQENRTAEIGQEETAADQDELYIQKGKVVNRMINILMQSQSPAIALNNLHKEVNEAQNMLATHRDTDPFSCMLRWLKSLLSPRWAETHGAFFAKSMSSALKENEVNLNPVSEDMDLDEPETGPL</sequence>
<dbReference type="EMBL" id="LNYA01000034">
    <property type="protein sequence ID" value="KTC94515.1"/>
    <property type="molecule type" value="Genomic_DNA"/>
</dbReference>
<accession>A0A0W0TG20</accession>
<keyword evidence="2" id="KW-1185">Reference proteome</keyword>
<dbReference type="Proteomes" id="UP000054773">
    <property type="component" value="Unassembled WGS sequence"/>
</dbReference>
<dbReference type="OrthoDB" id="5635562at2"/>
<protein>
    <submittedName>
        <fullName evidence="1">Uncharacterized protein</fullName>
    </submittedName>
</protein>
<evidence type="ECO:0000313" key="2">
    <source>
        <dbReference type="Proteomes" id="UP000054773"/>
    </source>
</evidence>
<organism evidence="1 2">
    <name type="scientific">Legionella erythra</name>
    <dbReference type="NCBI Taxonomy" id="448"/>
    <lineage>
        <taxon>Bacteria</taxon>
        <taxon>Pseudomonadati</taxon>
        <taxon>Pseudomonadota</taxon>
        <taxon>Gammaproteobacteria</taxon>
        <taxon>Legionellales</taxon>
        <taxon>Legionellaceae</taxon>
        <taxon>Legionella</taxon>
    </lineage>
</organism>
<dbReference type="AlphaFoldDB" id="A0A0W0TG20"/>
<proteinExistence type="predicted"/>
<dbReference type="PATRIC" id="fig|448.7.peg.2815"/>
<dbReference type="RefSeq" id="WP_058527761.1">
    <property type="nucleotide sequence ID" value="NZ_CAAAHY010000019.1"/>
</dbReference>
<evidence type="ECO:0000313" key="1">
    <source>
        <dbReference type="EMBL" id="KTC94515.1"/>
    </source>
</evidence>